<reference evidence="2" key="1">
    <citation type="journal article" date="2014" name="Int. J. Syst. Evol. Microbiol.">
        <title>Complete genome sequence of Corynebacterium casei LMG S-19264T (=DSM 44701T), isolated from a smear-ripened cheese.</title>
        <authorList>
            <consortium name="US DOE Joint Genome Institute (JGI-PGF)"/>
            <person name="Walter F."/>
            <person name="Albersmeier A."/>
            <person name="Kalinowski J."/>
            <person name="Ruckert C."/>
        </authorList>
    </citation>
    <scope>NUCLEOTIDE SEQUENCE</scope>
    <source>
        <strain evidence="2">CGMCC 4.7312</strain>
    </source>
</reference>
<feature type="transmembrane region" description="Helical" evidence="1">
    <location>
        <begin position="108"/>
        <end position="132"/>
    </location>
</feature>
<dbReference type="Proteomes" id="UP000608890">
    <property type="component" value="Unassembled WGS sequence"/>
</dbReference>
<proteinExistence type="predicted"/>
<sequence>MGTDDARTGLRHRSTGASATSVERSVQVSAVGGVVRCRAIWEDAKMSTIALAGTFLVAGSFIGAGLLVLLTGKAPKSPHPNWVSGAGFLLTGLAIALVQTAARSSGVLMLLAAFAGLGCLFVAAGLLIRYGLARPKGD</sequence>
<keyword evidence="1" id="KW-0812">Transmembrane</keyword>
<protein>
    <submittedName>
        <fullName evidence="2">Uncharacterized protein</fullName>
    </submittedName>
</protein>
<dbReference type="EMBL" id="BMNB01000029">
    <property type="protein sequence ID" value="GGM58054.1"/>
    <property type="molecule type" value="Genomic_DNA"/>
</dbReference>
<comment type="caution">
    <text evidence="2">The sequence shown here is derived from an EMBL/GenBank/DDBJ whole genome shotgun (WGS) entry which is preliminary data.</text>
</comment>
<gene>
    <name evidence="2" type="ORF">GCM10011608_48770</name>
</gene>
<name>A0A917U4L8_9ACTN</name>
<organism evidence="2 3">
    <name type="scientific">Micromonospora sonchi</name>
    <dbReference type="NCBI Taxonomy" id="1763543"/>
    <lineage>
        <taxon>Bacteria</taxon>
        <taxon>Bacillati</taxon>
        <taxon>Actinomycetota</taxon>
        <taxon>Actinomycetes</taxon>
        <taxon>Micromonosporales</taxon>
        <taxon>Micromonosporaceae</taxon>
        <taxon>Micromonospora</taxon>
    </lineage>
</organism>
<dbReference type="AlphaFoldDB" id="A0A917U4L8"/>
<evidence type="ECO:0000256" key="1">
    <source>
        <dbReference type="SAM" id="Phobius"/>
    </source>
</evidence>
<accession>A0A917U4L8</accession>
<evidence type="ECO:0000313" key="3">
    <source>
        <dbReference type="Proteomes" id="UP000608890"/>
    </source>
</evidence>
<keyword evidence="1" id="KW-1133">Transmembrane helix</keyword>
<reference evidence="2" key="2">
    <citation type="submission" date="2020-09" db="EMBL/GenBank/DDBJ databases">
        <authorList>
            <person name="Sun Q."/>
            <person name="Zhou Y."/>
        </authorList>
    </citation>
    <scope>NUCLEOTIDE SEQUENCE</scope>
    <source>
        <strain evidence="2">CGMCC 4.7312</strain>
    </source>
</reference>
<keyword evidence="3" id="KW-1185">Reference proteome</keyword>
<feature type="transmembrane region" description="Helical" evidence="1">
    <location>
        <begin position="82"/>
        <end position="102"/>
    </location>
</feature>
<keyword evidence="1" id="KW-0472">Membrane</keyword>
<feature type="transmembrane region" description="Helical" evidence="1">
    <location>
        <begin position="49"/>
        <end position="70"/>
    </location>
</feature>
<evidence type="ECO:0000313" key="2">
    <source>
        <dbReference type="EMBL" id="GGM58054.1"/>
    </source>
</evidence>